<reference evidence="9 10" key="1">
    <citation type="submission" date="2019-12" db="EMBL/GenBank/DDBJ databases">
        <authorList>
            <person name="Alioto T."/>
            <person name="Alioto T."/>
            <person name="Gomez Garrido J."/>
        </authorList>
    </citation>
    <scope>NUCLEOTIDE SEQUENCE [LARGE SCALE GENOMIC DNA]</scope>
</reference>
<evidence type="ECO:0000256" key="7">
    <source>
        <dbReference type="ARBA" id="ARBA00023295"/>
    </source>
</evidence>
<evidence type="ECO:0000313" key="10">
    <source>
        <dbReference type="Proteomes" id="UP000594638"/>
    </source>
</evidence>
<dbReference type="Pfam" id="PF26410">
    <property type="entry name" value="GH5_mannosidase"/>
    <property type="match status" value="1"/>
</dbReference>
<evidence type="ECO:0000259" key="8">
    <source>
        <dbReference type="Pfam" id="PF26410"/>
    </source>
</evidence>
<protein>
    <recommendedName>
        <fullName evidence="4">mannan endo-1,4-beta-mannosidase</fullName>
        <ecNumber evidence="4">3.2.1.78</ecNumber>
    </recommendedName>
</protein>
<sequence>MDYLLYTRKPRFTIGTLLLFFFALIACEATVSTNVVFVQTKDARFVINGSPFLFNGFNAYWMMNLASDPTQRAKVSEVFKEASAAGLTVCRTWAFADGGYRALQISPGVYDEGVFQGLDFAISEARKYGIRLILSLVNNYNDFGGRPQYAKWARDAGVQVKTDDDFYTNPVIRGYYKNHVRKVLTRLNTITRIAYRDDSTIMAWELINEPRCQSDYSGKTFTGWVQEMASFVKSLDRNHLVEIGLEGFYGDTRKQNNPGGYQFGTDFISNNLVREIDFATIHAYPDIWFANKSGKAQLKFMDAWILGHWDDAKKILKKPLILAEFGKSRKDLGYNLNARDMFMSSVYKFIFKLAGIGGTMSGSLVWQLLAQGMDSYDDGYEIILSQNPSTAGIISKHSQAMKSINIGLNTRD</sequence>
<dbReference type="GO" id="GO:0016985">
    <property type="term" value="F:mannan endo-1,4-beta-mannosidase activity"/>
    <property type="evidence" value="ECO:0007669"/>
    <property type="project" value="UniProtKB-EC"/>
</dbReference>
<evidence type="ECO:0000256" key="2">
    <source>
        <dbReference type="ARBA" id="ARBA00004613"/>
    </source>
</evidence>
<dbReference type="PANTHER" id="PTHR31451">
    <property type="match status" value="1"/>
</dbReference>
<comment type="caution">
    <text evidence="9">The sequence shown here is derived from an EMBL/GenBank/DDBJ whole genome shotgun (WGS) entry which is preliminary data.</text>
</comment>
<accession>A0A8S0T5J0</accession>
<dbReference type="OrthoDB" id="406631at2759"/>
<proteinExistence type="inferred from homology"/>
<dbReference type="PANTHER" id="PTHR31451:SF59">
    <property type="entry name" value="MANNAN ENDO-1,4-BETA-MANNOSIDASE"/>
    <property type="match status" value="1"/>
</dbReference>
<evidence type="ECO:0000256" key="3">
    <source>
        <dbReference type="ARBA" id="ARBA00005641"/>
    </source>
</evidence>
<comment type="catalytic activity">
    <reaction evidence="1">
        <text>Random hydrolysis of (1-&gt;4)-beta-D-mannosidic linkages in mannans, galactomannans and glucomannans.</text>
        <dbReference type="EC" id="3.2.1.78"/>
    </reaction>
</comment>
<evidence type="ECO:0000256" key="1">
    <source>
        <dbReference type="ARBA" id="ARBA00001678"/>
    </source>
</evidence>
<comment type="similarity">
    <text evidence="3">Belongs to the glycosyl hydrolase 5 (cellulase A) family.</text>
</comment>
<organism evidence="9 10">
    <name type="scientific">Olea europaea subsp. europaea</name>
    <dbReference type="NCBI Taxonomy" id="158383"/>
    <lineage>
        <taxon>Eukaryota</taxon>
        <taxon>Viridiplantae</taxon>
        <taxon>Streptophyta</taxon>
        <taxon>Embryophyta</taxon>
        <taxon>Tracheophyta</taxon>
        <taxon>Spermatophyta</taxon>
        <taxon>Magnoliopsida</taxon>
        <taxon>eudicotyledons</taxon>
        <taxon>Gunneridae</taxon>
        <taxon>Pentapetalae</taxon>
        <taxon>asterids</taxon>
        <taxon>lamiids</taxon>
        <taxon>Lamiales</taxon>
        <taxon>Oleaceae</taxon>
        <taxon>Oleeae</taxon>
        <taxon>Olea</taxon>
    </lineage>
</organism>
<dbReference type="FunFam" id="3.20.20.80:FF:000012">
    <property type="entry name" value="Mannan endo-1,4-beta-mannosidase 6"/>
    <property type="match status" value="1"/>
</dbReference>
<dbReference type="EC" id="3.2.1.78" evidence="4"/>
<evidence type="ECO:0000256" key="4">
    <source>
        <dbReference type="ARBA" id="ARBA00012706"/>
    </source>
</evidence>
<feature type="domain" description="Glycoside hydrolase family 5" evidence="8">
    <location>
        <begin position="37"/>
        <end position="366"/>
    </location>
</feature>
<evidence type="ECO:0000313" key="9">
    <source>
        <dbReference type="EMBL" id="CAA3000175.1"/>
    </source>
</evidence>
<dbReference type="EMBL" id="CACTIH010005673">
    <property type="protein sequence ID" value="CAA3000175.1"/>
    <property type="molecule type" value="Genomic_DNA"/>
</dbReference>
<evidence type="ECO:0000256" key="5">
    <source>
        <dbReference type="ARBA" id="ARBA00022525"/>
    </source>
</evidence>
<name>A0A8S0T5J0_OLEEU</name>
<keyword evidence="7" id="KW-0326">Glycosidase</keyword>
<dbReference type="AlphaFoldDB" id="A0A8S0T5J0"/>
<evidence type="ECO:0000256" key="6">
    <source>
        <dbReference type="ARBA" id="ARBA00022801"/>
    </source>
</evidence>
<gene>
    <name evidence="9" type="ORF">OLEA9_A053118</name>
</gene>
<keyword evidence="10" id="KW-1185">Reference proteome</keyword>
<dbReference type="InterPro" id="IPR017853">
    <property type="entry name" value="GH"/>
</dbReference>
<keyword evidence="6" id="KW-0378">Hydrolase</keyword>
<dbReference type="Gramene" id="OE9A053118T1">
    <property type="protein sequence ID" value="OE9A053118C1"/>
    <property type="gene ID" value="OE9A053118"/>
</dbReference>
<dbReference type="GO" id="GO:0000272">
    <property type="term" value="P:polysaccharide catabolic process"/>
    <property type="evidence" value="ECO:0007669"/>
    <property type="project" value="InterPro"/>
</dbReference>
<dbReference type="InterPro" id="IPR045053">
    <property type="entry name" value="MAN-like"/>
</dbReference>
<dbReference type="InterPro" id="IPR001547">
    <property type="entry name" value="Glyco_hydro_5"/>
</dbReference>
<keyword evidence="5" id="KW-0964">Secreted</keyword>
<dbReference type="Gene3D" id="3.20.20.80">
    <property type="entry name" value="Glycosidases"/>
    <property type="match status" value="1"/>
</dbReference>
<comment type="subcellular location">
    <subcellularLocation>
        <location evidence="2">Secreted</location>
    </subcellularLocation>
</comment>
<dbReference type="GO" id="GO:0005576">
    <property type="term" value="C:extracellular region"/>
    <property type="evidence" value="ECO:0007669"/>
    <property type="project" value="UniProtKB-SubCell"/>
</dbReference>
<dbReference type="SUPFAM" id="SSF51445">
    <property type="entry name" value="(Trans)glycosidases"/>
    <property type="match status" value="1"/>
</dbReference>
<dbReference type="Proteomes" id="UP000594638">
    <property type="component" value="Unassembled WGS sequence"/>
</dbReference>